<feature type="chain" id="PRO_5047464469" evidence="1">
    <location>
        <begin position="20"/>
        <end position="97"/>
    </location>
</feature>
<organism evidence="2 3">
    <name type="scientific">Sphingomonas plantiphila</name>
    <dbReference type="NCBI Taxonomy" id="3163295"/>
    <lineage>
        <taxon>Bacteria</taxon>
        <taxon>Pseudomonadati</taxon>
        <taxon>Pseudomonadota</taxon>
        <taxon>Alphaproteobacteria</taxon>
        <taxon>Sphingomonadales</taxon>
        <taxon>Sphingomonadaceae</taxon>
        <taxon>Sphingomonas</taxon>
    </lineage>
</organism>
<keyword evidence="1" id="KW-0732">Signal</keyword>
<protein>
    <submittedName>
        <fullName evidence="2">Uncharacterized protein</fullName>
    </submittedName>
</protein>
<gene>
    <name evidence="2" type="ORF">ABS767_15810</name>
</gene>
<dbReference type="RefSeq" id="WP_408080098.1">
    <property type="nucleotide sequence ID" value="NZ_JBELQC010000003.1"/>
</dbReference>
<evidence type="ECO:0000256" key="1">
    <source>
        <dbReference type="SAM" id="SignalP"/>
    </source>
</evidence>
<proteinExistence type="predicted"/>
<feature type="signal peptide" evidence="1">
    <location>
        <begin position="1"/>
        <end position="19"/>
    </location>
</feature>
<keyword evidence="3" id="KW-1185">Reference proteome</keyword>
<dbReference type="EMBL" id="JBELQC010000003">
    <property type="protein sequence ID" value="MFL9842436.1"/>
    <property type="molecule type" value="Genomic_DNA"/>
</dbReference>
<evidence type="ECO:0000313" key="2">
    <source>
        <dbReference type="EMBL" id="MFL9842436.1"/>
    </source>
</evidence>
<name>A0ABW8YQ78_9SPHN</name>
<accession>A0ABW8YQ78</accession>
<evidence type="ECO:0000313" key="3">
    <source>
        <dbReference type="Proteomes" id="UP001629244"/>
    </source>
</evidence>
<dbReference type="Proteomes" id="UP001629244">
    <property type="component" value="Unassembled WGS sequence"/>
</dbReference>
<comment type="caution">
    <text evidence="2">The sequence shown here is derived from an EMBL/GenBank/DDBJ whole genome shotgun (WGS) entry which is preliminary data.</text>
</comment>
<reference evidence="2 3" key="1">
    <citation type="submission" date="2024-06" db="EMBL/GenBank/DDBJ databases">
        <authorList>
            <person name="Kaempfer P."/>
            <person name="Viver T."/>
        </authorList>
    </citation>
    <scope>NUCLEOTIDE SEQUENCE [LARGE SCALE GENOMIC DNA]</scope>
    <source>
        <strain evidence="2 3">ST-64</strain>
    </source>
</reference>
<sequence>MKLIALAAALALSGGAALAQDATAPADPAASQTMTVEEPMGGYQPTTPAMSAQPQPGQQVIFQASKSPTEAYPPPPPMAEYPICKKGQYDNCRQRGG</sequence>